<feature type="coiled-coil region" evidence="9">
    <location>
        <begin position="364"/>
        <end position="398"/>
    </location>
</feature>
<dbReference type="InterPro" id="IPR029787">
    <property type="entry name" value="Nucleotide_cyclase"/>
</dbReference>
<keyword evidence="13" id="KW-1185">Reference proteome</keyword>
<evidence type="ECO:0000256" key="1">
    <source>
        <dbReference type="ARBA" id="ARBA00004496"/>
    </source>
</evidence>
<dbReference type="Proteomes" id="UP000663879">
    <property type="component" value="Unassembled WGS sequence"/>
</dbReference>
<dbReference type="InterPro" id="IPR011644">
    <property type="entry name" value="Heme_NO-bd"/>
</dbReference>
<dbReference type="Gene3D" id="3.30.450.260">
    <property type="entry name" value="Haem NO binding associated domain"/>
    <property type="match status" value="1"/>
</dbReference>
<dbReference type="PANTHER" id="PTHR45655:SF10">
    <property type="entry name" value="SOLUBLE GUANYLATE CYCLASE 88E"/>
    <property type="match status" value="1"/>
</dbReference>
<comment type="caution">
    <text evidence="12">The sequence shown here is derived from an EMBL/GenBank/DDBJ whole genome shotgun (WGS) entry which is preliminary data.</text>
</comment>
<dbReference type="SMART" id="SM00044">
    <property type="entry name" value="CYCc"/>
    <property type="match status" value="1"/>
</dbReference>
<dbReference type="Pfam" id="PF00211">
    <property type="entry name" value="Guanylate_cyc"/>
    <property type="match status" value="1"/>
</dbReference>
<proteinExistence type="inferred from homology"/>
<comment type="subcellular location">
    <subcellularLocation>
        <location evidence="1">Cytoplasm</location>
    </subcellularLocation>
</comment>
<keyword evidence="3" id="KW-0963">Cytoplasm</keyword>
<dbReference type="PROSITE" id="PS50125">
    <property type="entry name" value="GUANYLATE_CYCLASE_2"/>
    <property type="match status" value="1"/>
</dbReference>
<keyword evidence="7" id="KW-0141">cGMP biosynthesis</keyword>
<dbReference type="Gene3D" id="6.10.250.780">
    <property type="match status" value="1"/>
</dbReference>
<dbReference type="SUPFAM" id="SSF111126">
    <property type="entry name" value="Ligand-binding domain in the NO signalling and Golgi transport"/>
    <property type="match status" value="1"/>
</dbReference>
<dbReference type="Pfam" id="PF07701">
    <property type="entry name" value="HNOBA"/>
    <property type="match status" value="1"/>
</dbReference>
<feature type="region of interest" description="Disordered" evidence="10">
    <location>
        <begin position="642"/>
        <end position="666"/>
    </location>
</feature>
<feature type="domain" description="Guanylate cyclase" evidence="11">
    <location>
        <begin position="428"/>
        <end position="556"/>
    </location>
</feature>
<dbReference type="PROSITE" id="PS00452">
    <property type="entry name" value="GUANYLATE_CYCLASE_1"/>
    <property type="match status" value="1"/>
</dbReference>
<dbReference type="EC" id="4.6.1.2" evidence="2"/>
<evidence type="ECO:0000256" key="7">
    <source>
        <dbReference type="ARBA" id="ARBA00023293"/>
    </source>
</evidence>
<dbReference type="PANTHER" id="PTHR45655">
    <property type="entry name" value="GUANYLATE CYCLASE SOLUBLE SUBUNIT BETA-2"/>
    <property type="match status" value="1"/>
</dbReference>
<feature type="compositionally biased region" description="Basic and acidic residues" evidence="10">
    <location>
        <begin position="642"/>
        <end position="656"/>
    </location>
</feature>
<keyword evidence="5" id="KW-0342">GTP-binding</keyword>
<dbReference type="GO" id="GO:0008074">
    <property type="term" value="C:guanylate cyclase complex, soluble"/>
    <property type="evidence" value="ECO:0007669"/>
    <property type="project" value="TreeGrafter"/>
</dbReference>
<dbReference type="SUPFAM" id="SSF55073">
    <property type="entry name" value="Nucleotide cyclase"/>
    <property type="match status" value="1"/>
</dbReference>
<keyword evidence="6 8" id="KW-0456">Lyase</keyword>
<dbReference type="Gene3D" id="3.90.1520.10">
    <property type="entry name" value="H-NOX domain"/>
    <property type="match status" value="1"/>
</dbReference>
<evidence type="ECO:0000256" key="10">
    <source>
        <dbReference type="SAM" id="MobiDB-lite"/>
    </source>
</evidence>
<evidence type="ECO:0000256" key="3">
    <source>
        <dbReference type="ARBA" id="ARBA00022490"/>
    </source>
</evidence>
<evidence type="ECO:0000256" key="2">
    <source>
        <dbReference type="ARBA" id="ARBA00012202"/>
    </source>
</evidence>
<comment type="similarity">
    <text evidence="8">Belongs to the adenylyl cyclase class-4/guanylyl cyclase family.</text>
</comment>
<dbReference type="GO" id="GO:0070026">
    <property type="term" value="F:nitric oxide binding"/>
    <property type="evidence" value="ECO:0007669"/>
    <property type="project" value="TreeGrafter"/>
</dbReference>
<evidence type="ECO:0000256" key="6">
    <source>
        <dbReference type="ARBA" id="ARBA00023239"/>
    </source>
</evidence>
<name>A0A814AJF9_9BILA</name>
<reference evidence="12" key="1">
    <citation type="submission" date="2021-02" db="EMBL/GenBank/DDBJ databases">
        <authorList>
            <person name="Nowell W R."/>
        </authorList>
    </citation>
    <scope>NUCLEOTIDE SEQUENCE</scope>
    <source>
        <strain evidence="12">Ploen Becks lab</strain>
    </source>
</reference>
<dbReference type="FunFam" id="3.30.70.1230:FF:000007">
    <property type="entry name" value="Guanylate cyclase soluble subunit alpha-3"/>
    <property type="match status" value="1"/>
</dbReference>
<dbReference type="Gene3D" id="3.30.70.1230">
    <property type="entry name" value="Nucleotide cyclase"/>
    <property type="match status" value="1"/>
</dbReference>
<dbReference type="InterPro" id="IPR011645">
    <property type="entry name" value="HNOB_dom_associated"/>
</dbReference>
<evidence type="ECO:0000256" key="5">
    <source>
        <dbReference type="ARBA" id="ARBA00023134"/>
    </source>
</evidence>
<gene>
    <name evidence="12" type="ORF">OXX778_LOCUS12165</name>
</gene>
<dbReference type="InterPro" id="IPR024096">
    <property type="entry name" value="NO_sig/Golgi_transp_ligand-bd"/>
</dbReference>
<dbReference type="EMBL" id="CAJNOC010002163">
    <property type="protein sequence ID" value="CAF0916297.1"/>
    <property type="molecule type" value="Genomic_DNA"/>
</dbReference>
<dbReference type="CDD" id="cd07302">
    <property type="entry name" value="CHD"/>
    <property type="match status" value="1"/>
</dbReference>
<dbReference type="InterPro" id="IPR018297">
    <property type="entry name" value="A/G_cyclase_CS"/>
</dbReference>
<dbReference type="AlphaFoldDB" id="A0A814AJF9"/>
<dbReference type="InterPro" id="IPR038158">
    <property type="entry name" value="H-NOX_domain_sf"/>
</dbReference>
<evidence type="ECO:0000313" key="13">
    <source>
        <dbReference type="Proteomes" id="UP000663879"/>
    </source>
</evidence>
<evidence type="ECO:0000256" key="9">
    <source>
        <dbReference type="SAM" id="Coils"/>
    </source>
</evidence>
<evidence type="ECO:0000256" key="4">
    <source>
        <dbReference type="ARBA" id="ARBA00022741"/>
    </source>
</evidence>
<dbReference type="GO" id="GO:0038060">
    <property type="term" value="P:nitric oxide-cGMP-mediated signaling"/>
    <property type="evidence" value="ECO:0007669"/>
    <property type="project" value="TreeGrafter"/>
</dbReference>
<dbReference type="GO" id="GO:0019826">
    <property type="term" value="F:oxygen sensor activity"/>
    <property type="evidence" value="ECO:0007669"/>
    <property type="project" value="TreeGrafter"/>
</dbReference>
<dbReference type="GO" id="GO:0020037">
    <property type="term" value="F:heme binding"/>
    <property type="evidence" value="ECO:0007669"/>
    <property type="project" value="InterPro"/>
</dbReference>
<protein>
    <recommendedName>
        <fullName evidence="2">guanylate cyclase</fullName>
        <ecNumber evidence="2">4.6.1.2</ecNumber>
    </recommendedName>
</protein>
<dbReference type="OrthoDB" id="6127067at2759"/>
<keyword evidence="9" id="KW-0175">Coiled coil</keyword>
<evidence type="ECO:0000256" key="8">
    <source>
        <dbReference type="RuleBase" id="RU000405"/>
    </source>
</evidence>
<dbReference type="InterPro" id="IPR042463">
    <property type="entry name" value="HNOB_dom_associated_sf"/>
</dbReference>
<sequence length="738" mass="84052">MYGLLIESVAEFIKSRYGNSTWEKTRKKARIENHAFSTHQQYSETFLLRIMRALSDIVNEDPNVLLEELGVEFVNFVSQYGYDKILRVLGRHMRDFLNGLDNLHEYMKFSYPKLKPPSFFVEKETSTGLVLHYRSTRKGYLYYVKGQLKQVAKVFYNLDIKIEILSEEQTVDLSHAVFQLYFKNDQYNIVNSTASLDQLAVARGPCFNLPMESEIFFELFPFHVVFNRNMVVVSLGHGLSQAMKHAEGESIKDLFNLIRPLLSFTWDNIISHTNNVFELTTIEPVKRSSTPIDQSNLLSHDQTTDDCLKLKGQMMFIKEWDSIIFLATPVLENLDIMFHTGFYINDLSMHDSSRDLVLVGTQQSAELKLALDQEKQKSKALEESMKKLDVEMKRTDQLLYQMIPKKIADRLRSGEALMNLCEIVPSCTILFSDVVGFTQTCSLLSPMEVVSMLNSMYTKFDSKLETHNVYKVETIGDAYMVVGGLPERTNNHAEEIIEMGFDMLDAISTLLNPATGQPLKIRVGCHSGPVVAGVVGIKMPRYCLFGDTVNTASRMESSSEAMKIHISQSTKILLSNKPYRIVERGKIEIKGKGEMKTFFVSAKLDEDGKSIKCPFMEIYEEIKKKEEMNKKANSPVTVLNEEPKTLKKIHSSDSDKSLGSASTNSTDFRTRFRPITETINSTEETTISTVSYSNTLNFLERLGNNNNQVDDVNKLLKNTKKQNSKKNAIFKSITCQIL</sequence>
<dbReference type="InterPro" id="IPR001054">
    <property type="entry name" value="A/G_cyclase"/>
</dbReference>
<dbReference type="GO" id="GO:0005525">
    <property type="term" value="F:GTP binding"/>
    <property type="evidence" value="ECO:0007669"/>
    <property type="project" value="UniProtKB-KW"/>
</dbReference>
<organism evidence="12 13">
    <name type="scientific">Brachionus calyciflorus</name>
    <dbReference type="NCBI Taxonomy" id="104777"/>
    <lineage>
        <taxon>Eukaryota</taxon>
        <taxon>Metazoa</taxon>
        <taxon>Spiralia</taxon>
        <taxon>Gnathifera</taxon>
        <taxon>Rotifera</taxon>
        <taxon>Eurotatoria</taxon>
        <taxon>Monogononta</taxon>
        <taxon>Pseudotrocha</taxon>
        <taxon>Ploima</taxon>
        <taxon>Brachionidae</taxon>
        <taxon>Brachionus</taxon>
    </lineage>
</organism>
<accession>A0A814AJF9</accession>
<evidence type="ECO:0000259" key="11">
    <source>
        <dbReference type="PROSITE" id="PS50125"/>
    </source>
</evidence>
<dbReference type="GO" id="GO:0070482">
    <property type="term" value="P:response to oxygen levels"/>
    <property type="evidence" value="ECO:0007669"/>
    <property type="project" value="TreeGrafter"/>
</dbReference>
<evidence type="ECO:0000313" key="12">
    <source>
        <dbReference type="EMBL" id="CAF0916297.1"/>
    </source>
</evidence>
<keyword evidence="4" id="KW-0547">Nucleotide-binding</keyword>
<dbReference type="GO" id="GO:0004383">
    <property type="term" value="F:guanylate cyclase activity"/>
    <property type="evidence" value="ECO:0007669"/>
    <property type="project" value="UniProtKB-EC"/>
</dbReference>
<dbReference type="Pfam" id="PF07700">
    <property type="entry name" value="HNOB"/>
    <property type="match status" value="1"/>
</dbReference>